<dbReference type="PRINTS" id="PR00132">
    <property type="entry name" value="GLHYDRLASE2"/>
</dbReference>
<dbReference type="InterPro" id="IPR006103">
    <property type="entry name" value="Glyco_hydro_2_cat"/>
</dbReference>
<evidence type="ECO:0000313" key="9">
    <source>
        <dbReference type="EMBL" id="KAA4089014.1"/>
    </source>
</evidence>
<keyword evidence="10" id="KW-1185">Reference proteome</keyword>
<gene>
    <name evidence="9" type="ORF">F3D66_28720</name>
</gene>
<comment type="similarity">
    <text evidence="1">Belongs to the glycosyl hydrolase 2 family.</text>
</comment>
<dbReference type="SUPFAM" id="SSF49785">
    <property type="entry name" value="Galactose-binding domain-like"/>
    <property type="match status" value="1"/>
</dbReference>
<dbReference type="Gene3D" id="3.20.20.80">
    <property type="entry name" value="Glycosidases"/>
    <property type="match status" value="1"/>
</dbReference>
<evidence type="ECO:0000256" key="3">
    <source>
        <dbReference type="ARBA" id="ARBA00016205"/>
    </source>
</evidence>
<dbReference type="EC" id="3.2.1.31" evidence="2"/>
<evidence type="ECO:0000259" key="7">
    <source>
        <dbReference type="Pfam" id="PF02836"/>
    </source>
</evidence>
<dbReference type="SUPFAM" id="SSF49303">
    <property type="entry name" value="beta-Galactosidase/glucuronidase domain"/>
    <property type="match status" value="1"/>
</dbReference>
<dbReference type="Pfam" id="PF02836">
    <property type="entry name" value="Glyco_hydro_2_C"/>
    <property type="match status" value="1"/>
</dbReference>
<keyword evidence="4 9" id="KW-0378">Hydrolase</keyword>
<dbReference type="InterPro" id="IPR008979">
    <property type="entry name" value="Galactose-bd-like_sf"/>
</dbReference>
<dbReference type="GO" id="GO:0019391">
    <property type="term" value="P:glucuronoside catabolic process"/>
    <property type="evidence" value="ECO:0007669"/>
    <property type="project" value="TreeGrafter"/>
</dbReference>
<keyword evidence="5" id="KW-0326">Glycosidase</keyword>
<accession>A0A5M5EA40</accession>
<protein>
    <recommendedName>
        <fullName evidence="3">Beta-glucuronidase</fullName>
        <ecNumber evidence="2">3.2.1.31</ecNumber>
    </recommendedName>
</protein>
<sequence>MNYKKIKLFLILIIISAPGILYADISMQNVSGREKQSLNGVWNILIDAYDEGLKKKWYILRDSNNGGLNELCYEGNLTLRVPGDWNHQLPELYLYEGHIWYQRRFDSKILPDKRMFLHFGAVSNNCIVFLNGEKIGEHKGGFTPFQFEVTGKLKEKDNYIILRVDNIRGENTIPALSFDWWNYGGITRDVDLVYVPENYIQDYFIRVDNNDTGKLDIKVKLNGENVSRKEIVVELNEINKKITLKTDENGIARSSKKISLELWSPEKPKLYDVAITSGNDKITDRIGFRSIKVDGNKLLLNGKPIYLRGVNFHEEIANEKRRAYSKADAEFLVNSALEMNCNFIRLAHYPQSEYTVRLAEEKGILMWEEIPLWQKINFASEEVCKLAETMADEMIQRDKNRCGVIIWSISNETSKFSKPRNKFLAELVTRVKSLDNTRLVSSALHQSQAVKEDEWTVMKLEDPLIELLDVVGYNKYLGWYQKFPCEPENLKWEAYGKPLIISEFGAECVQGNNLGDTTNLNSWSETYMENVYKKDLISFDNSEDIVGLSPWILFDFRVPRRSHALFQKGWNRKGLISPEYRKKNAWYVMKCYYDKKYYECKE</sequence>
<dbReference type="Proteomes" id="UP000473905">
    <property type="component" value="Unassembled WGS sequence"/>
</dbReference>
<dbReference type="GO" id="GO:0030246">
    <property type="term" value="F:carbohydrate binding"/>
    <property type="evidence" value="ECO:0007669"/>
    <property type="project" value="TreeGrafter"/>
</dbReference>
<dbReference type="PANTHER" id="PTHR10066">
    <property type="entry name" value="BETA-GLUCURONIDASE"/>
    <property type="match status" value="1"/>
</dbReference>
<dbReference type="Pfam" id="PF00703">
    <property type="entry name" value="Glyco_hydro_2"/>
    <property type="match status" value="1"/>
</dbReference>
<dbReference type="EMBL" id="VWKB01000063">
    <property type="protein sequence ID" value="KAA4089014.1"/>
    <property type="molecule type" value="Genomic_DNA"/>
</dbReference>
<dbReference type="Gene3D" id="2.60.40.10">
    <property type="entry name" value="Immunoglobulins"/>
    <property type="match status" value="1"/>
</dbReference>
<proteinExistence type="inferred from homology"/>
<dbReference type="RefSeq" id="WP_004320069.1">
    <property type="nucleotide sequence ID" value="NZ_JAHYOK010000055.1"/>
</dbReference>
<dbReference type="Gene3D" id="2.60.120.260">
    <property type="entry name" value="Galactose-binding domain-like"/>
    <property type="match status" value="1"/>
</dbReference>
<dbReference type="PANTHER" id="PTHR10066:SF67">
    <property type="entry name" value="BETA-GLUCURONIDASE"/>
    <property type="match status" value="1"/>
</dbReference>
<evidence type="ECO:0000256" key="4">
    <source>
        <dbReference type="ARBA" id="ARBA00022801"/>
    </source>
</evidence>
<comment type="caution">
    <text evidence="9">The sequence shown here is derived from an EMBL/GenBank/DDBJ whole genome shotgun (WGS) entry which is preliminary data.</text>
</comment>
<dbReference type="InterPro" id="IPR006102">
    <property type="entry name" value="Ig-like_GH2"/>
</dbReference>
<organism evidence="9 10">
    <name type="scientific">Bacteroides ovatus</name>
    <dbReference type="NCBI Taxonomy" id="28116"/>
    <lineage>
        <taxon>Bacteria</taxon>
        <taxon>Pseudomonadati</taxon>
        <taxon>Bacteroidota</taxon>
        <taxon>Bacteroidia</taxon>
        <taxon>Bacteroidales</taxon>
        <taxon>Bacteroidaceae</taxon>
        <taxon>Bacteroides</taxon>
    </lineage>
</organism>
<evidence type="ECO:0000259" key="6">
    <source>
        <dbReference type="Pfam" id="PF00703"/>
    </source>
</evidence>
<dbReference type="InterPro" id="IPR017853">
    <property type="entry name" value="GH"/>
</dbReference>
<dbReference type="InterPro" id="IPR036156">
    <property type="entry name" value="Beta-gal/glucu_dom_sf"/>
</dbReference>
<dbReference type="AlphaFoldDB" id="A0A5M5EA40"/>
<evidence type="ECO:0000256" key="1">
    <source>
        <dbReference type="ARBA" id="ARBA00007401"/>
    </source>
</evidence>
<feature type="domain" description="Glycoside hydrolase family 2 immunoglobulin-like beta-sandwich" evidence="6">
    <location>
        <begin position="199"/>
        <end position="289"/>
    </location>
</feature>
<feature type="domain" description="Glycosyl hydrolases family 2 sugar binding" evidence="8">
    <location>
        <begin position="36"/>
        <end position="196"/>
    </location>
</feature>
<name>A0A5M5EA40_BACOV</name>
<dbReference type="InterPro" id="IPR013783">
    <property type="entry name" value="Ig-like_fold"/>
</dbReference>
<dbReference type="GO" id="GO:0005975">
    <property type="term" value="P:carbohydrate metabolic process"/>
    <property type="evidence" value="ECO:0007669"/>
    <property type="project" value="InterPro"/>
</dbReference>
<dbReference type="InterPro" id="IPR006101">
    <property type="entry name" value="Glyco_hydro_2"/>
</dbReference>
<dbReference type="Pfam" id="PF02837">
    <property type="entry name" value="Glyco_hydro_2_N"/>
    <property type="match status" value="1"/>
</dbReference>
<feature type="domain" description="Glycoside hydrolase family 2 catalytic" evidence="7">
    <location>
        <begin position="291"/>
        <end position="520"/>
    </location>
</feature>
<reference evidence="9 10" key="1">
    <citation type="journal article" date="2019" name="Nat. Med.">
        <title>A library of human gut bacterial isolates paired with longitudinal multiomics data enables mechanistic microbiome research.</title>
        <authorList>
            <person name="Poyet M."/>
            <person name="Groussin M."/>
            <person name="Gibbons S.M."/>
            <person name="Avila-Pacheco J."/>
            <person name="Jiang X."/>
            <person name="Kearney S.M."/>
            <person name="Perrotta A.R."/>
            <person name="Berdy B."/>
            <person name="Zhao S."/>
            <person name="Lieberman T.D."/>
            <person name="Swanson P.K."/>
            <person name="Smith M."/>
            <person name="Roesemann S."/>
            <person name="Alexander J.E."/>
            <person name="Rich S.A."/>
            <person name="Livny J."/>
            <person name="Vlamakis H."/>
            <person name="Clish C."/>
            <person name="Bullock K."/>
            <person name="Deik A."/>
            <person name="Scott J."/>
            <person name="Pierce K.A."/>
            <person name="Xavier R.J."/>
            <person name="Alm E.J."/>
        </authorList>
    </citation>
    <scope>NUCLEOTIDE SEQUENCE [LARGE SCALE GENOMIC DNA]</scope>
    <source>
        <strain evidence="9 10">BIOML-A134</strain>
    </source>
</reference>
<evidence type="ECO:0000256" key="2">
    <source>
        <dbReference type="ARBA" id="ARBA00012761"/>
    </source>
</evidence>
<dbReference type="InterPro" id="IPR006104">
    <property type="entry name" value="Glyco_hydro_2_N"/>
</dbReference>
<evidence type="ECO:0000256" key="5">
    <source>
        <dbReference type="ARBA" id="ARBA00023295"/>
    </source>
</evidence>
<evidence type="ECO:0000313" key="10">
    <source>
        <dbReference type="Proteomes" id="UP000473905"/>
    </source>
</evidence>
<dbReference type="SUPFAM" id="SSF51445">
    <property type="entry name" value="(Trans)glycosidases"/>
    <property type="match status" value="1"/>
</dbReference>
<dbReference type="GO" id="GO:0004566">
    <property type="term" value="F:beta-glucuronidase activity"/>
    <property type="evidence" value="ECO:0007669"/>
    <property type="project" value="UniProtKB-EC"/>
</dbReference>
<evidence type="ECO:0000259" key="8">
    <source>
        <dbReference type="Pfam" id="PF02837"/>
    </source>
</evidence>